<gene>
    <name evidence="1" type="ORF">PAMC26577_04695</name>
</gene>
<name>A0A242N4W9_CABSO</name>
<dbReference type="EMBL" id="NBTZ01000023">
    <property type="protein sequence ID" value="OTP78464.1"/>
    <property type="molecule type" value="Genomic_DNA"/>
</dbReference>
<protein>
    <submittedName>
        <fullName evidence="1">Uncharacterized protein</fullName>
    </submittedName>
</protein>
<evidence type="ECO:0000313" key="1">
    <source>
        <dbReference type="EMBL" id="OTP78464.1"/>
    </source>
</evidence>
<sequence>MELVSDACHDWESCAKSLCVVNESGFLEASGFSSAPLA</sequence>
<organism evidence="1 2">
    <name type="scientific">Caballeronia sordidicola</name>
    <name type="common">Burkholderia sordidicola</name>
    <dbReference type="NCBI Taxonomy" id="196367"/>
    <lineage>
        <taxon>Bacteria</taxon>
        <taxon>Pseudomonadati</taxon>
        <taxon>Pseudomonadota</taxon>
        <taxon>Betaproteobacteria</taxon>
        <taxon>Burkholderiales</taxon>
        <taxon>Burkholderiaceae</taxon>
        <taxon>Caballeronia</taxon>
    </lineage>
</organism>
<dbReference type="AlphaFoldDB" id="A0A242N4W9"/>
<dbReference type="Proteomes" id="UP000195221">
    <property type="component" value="Unassembled WGS sequence"/>
</dbReference>
<reference evidence="1 2" key="1">
    <citation type="submission" date="2017-03" db="EMBL/GenBank/DDBJ databases">
        <title>Genome analysis of strain PAMC 26577.</title>
        <authorList>
            <person name="Oh H.-M."/>
            <person name="Yang J.-A."/>
        </authorList>
    </citation>
    <scope>NUCLEOTIDE SEQUENCE [LARGE SCALE GENOMIC DNA]</scope>
    <source>
        <strain evidence="1 2">PAMC 26577</strain>
    </source>
</reference>
<proteinExistence type="predicted"/>
<accession>A0A242N4W9</accession>
<comment type="caution">
    <text evidence="1">The sequence shown here is derived from an EMBL/GenBank/DDBJ whole genome shotgun (WGS) entry which is preliminary data.</text>
</comment>
<evidence type="ECO:0000313" key="2">
    <source>
        <dbReference type="Proteomes" id="UP000195221"/>
    </source>
</evidence>